<dbReference type="KEGG" id="mcui:G8O30_05995"/>
<proteinExistence type="predicted"/>
<dbReference type="Proteomes" id="UP000593626">
    <property type="component" value="Chromosome"/>
</dbReference>
<reference evidence="1 2" key="1">
    <citation type="submission" date="2019-07" db="EMBL/GenBank/DDBJ databases">
        <title>Genome sequence of 2 isolates from Red Sea Mangroves.</title>
        <authorList>
            <person name="Sefrji F."/>
            <person name="Michoud G."/>
            <person name="Merlino G."/>
            <person name="Daffonchio D."/>
        </authorList>
    </citation>
    <scope>NUCLEOTIDE SEQUENCE [LARGE SCALE GENOMIC DNA]</scope>
    <source>
        <strain evidence="1 2">R1DC41</strain>
    </source>
</reference>
<dbReference type="RefSeq" id="WP_239674071.1">
    <property type="nucleotide sequence ID" value="NZ_CP049742.1"/>
</dbReference>
<evidence type="ECO:0000313" key="2">
    <source>
        <dbReference type="Proteomes" id="UP000593626"/>
    </source>
</evidence>
<dbReference type="Pfam" id="PF06279">
    <property type="entry name" value="DUF1033"/>
    <property type="match status" value="1"/>
</dbReference>
<gene>
    <name evidence="1" type="ORF">G8O30_05995</name>
</gene>
<dbReference type="EMBL" id="CP049742">
    <property type="protein sequence ID" value="QPC46547.1"/>
    <property type="molecule type" value="Genomic_DNA"/>
</dbReference>
<dbReference type="AlphaFoldDB" id="A0A7S8CAR6"/>
<evidence type="ECO:0000313" key="1">
    <source>
        <dbReference type="EMBL" id="QPC46547.1"/>
    </source>
</evidence>
<keyword evidence="2" id="KW-1185">Reference proteome</keyword>
<organism evidence="1 2">
    <name type="scientific">Mangrovibacillus cuniculi</name>
    <dbReference type="NCBI Taxonomy" id="2593652"/>
    <lineage>
        <taxon>Bacteria</taxon>
        <taxon>Bacillati</taxon>
        <taxon>Bacillota</taxon>
        <taxon>Bacilli</taxon>
        <taxon>Bacillales</taxon>
        <taxon>Bacillaceae</taxon>
        <taxon>Mangrovibacillus</taxon>
    </lineage>
</organism>
<sequence length="113" mass="13232">MWKLVKMTADYEPWWLFEDWQDKIVMEKSYSSFEDALVDWSKLTCELSKKFSSSEYRETGMTVFYTEGDLVFCEACDDDVQIFHGILLLKDDVPNPSLSAEEASKLRETCCKE</sequence>
<accession>A0A7S8CAR6</accession>
<protein>
    <submittedName>
        <fullName evidence="1">DUF1033 family protein</fullName>
    </submittedName>
</protein>
<name>A0A7S8CAR6_9BACI</name>
<dbReference type="InterPro" id="IPR010434">
    <property type="entry name" value="DUF1033"/>
</dbReference>